<dbReference type="PANTHER" id="PTHR21666:SF288">
    <property type="entry name" value="CELL DIVISION PROTEIN YTFB"/>
    <property type="match status" value="1"/>
</dbReference>
<dbReference type="GO" id="GO:0006508">
    <property type="term" value="P:proteolysis"/>
    <property type="evidence" value="ECO:0007669"/>
    <property type="project" value="UniProtKB-KW"/>
</dbReference>
<evidence type="ECO:0000313" key="10">
    <source>
        <dbReference type="Proteomes" id="UP000183447"/>
    </source>
</evidence>
<dbReference type="STRING" id="665118.SAMN02983003_2973"/>
<dbReference type="GO" id="GO:0046872">
    <property type="term" value="F:metal ion binding"/>
    <property type="evidence" value="ECO:0007669"/>
    <property type="project" value="UniProtKB-KW"/>
</dbReference>
<keyword evidence="7" id="KW-0472">Membrane</keyword>
<evidence type="ECO:0000256" key="7">
    <source>
        <dbReference type="SAM" id="Phobius"/>
    </source>
</evidence>
<proteinExistence type="predicted"/>
<keyword evidence="6" id="KW-0482">Metalloprotease</keyword>
<keyword evidence="7" id="KW-1133">Transmembrane helix</keyword>
<dbReference type="SUPFAM" id="SSF51261">
    <property type="entry name" value="Duplicated hybrid motif"/>
    <property type="match status" value="1"/>
</dbReference>
<dbReference type="EMBL" id="FPKU01000002">
    <property type="protein sequence ID" value="SFZ85803.1"/>
    <property type="molecule type" value="Genomic_DNA"/>
</dbReference>
<keyword evidence="3" id="KW-0479">Metal-binding</keyword>
<dbReference type="PANTHER" id="PTHR21666">
    <property type="entry name" value="PEPTIDASE-RELATED"/>
    <property type="match status" value="1"/>
</dbReference>
<name>A0A1K2I0S6_9HYPH</name>
<evidence type="ECO:0000256" key="5">
    <source>
        <dbReference type="ARBA" id="ARBA00022833"/>
    </source>
</evidence>
<organism evidence="9 10">
    <name type="scientific">Devosia enhydra</name>
    <dbReference type="NCBI Taxonomy" id="665118"/>
    <lineage>
        <taxon>Bacteria</taxon>
        <taxon>Pseudomonadati</taxon>
        <taxon>Pseudomonadota</taxon>
        <taxon>Alphaproteobacteria</taxon>
        <taxon>Hyphomicrobiales</taxon>
        <taxon>Devosiaceae</taxon>
        <taxon>Devosia</taxon>
    </lineage>
</organism>
<feature type="domain" description="M23ase beta-sheet core" evidence="8">
    <location>
        <begin position="513"/>
        <end position="609"/>
    </location>
</feature>
<keyword evidence="7" id="KW-0812">Transmembrane</keyword>
<dbReference type="Gene3D" id="2.70.70.10">
    <property type="entry name" value="Glucose Permease (Domain IIA)"/>
    <property type="match status" value="1"/>
</dbReference>
<dbReference type="InterPro" id="IPR011055">
    <property type="entry name" value="Dup_hybrid_motif"/>
</dbReference>
<protein>
    <submittedName>
        <fullName evidence="9">Murein DD-endopeptidase MepM and murein hydrolase activator NlpD, contain LysM domain</fullName>
    </submittedName>
</protein>
<comment type="cofactor">
    <cofactor evidence="1">
        <name>Zn(2+)</name>
        <dbReference type="ChEBI" id="CHEBI:29105"/>
    </cofactor>
</comment>
<evidence type="ECO:0000256" key="1">
    <source>
        <dbReference type="ARBA" id="ARBA00001947"/>
    </source>
</evidence>
<dbReference type="GO" id="GO:0004222">
    <property type="term" value="F:metalloendopeptidase activity"/>
    <property type="evidence" value="ECO:0007669"/>
    <property type="project" value="TreeGrafter"/>
</dbReference>
<dbReference type="OrthoDB" id="9805070at2"/>
<evidence type="ECO:0000259" key="8">
    <source>
        <dbReference type="Pfam" id="PF01551"/>
    </source>
</evidence>
<keyword evidence="2" id="KW-0645">Protease</keyword>
<dbReference type="Gene3D" id="3.10.450.350">
    <property type="match status" value="1"/>
</dbReference>
<keyword evidence="10" id="KW-1185">Reference proteome</keyword>
<dbReference type="CDD" id="cd12797">
    <property type="entry name" value="M23_peptidase"/>
    <property type="match status" value="1"/>
</dbReference>
<evidence type="ECO:0000256" key="2">
    <source>
        <dbReference type="ARBA" id="ARBA00022670"/>
    </source>
</evidence>
<dbReference type="InterPro" id="IPR016047">
    <property type="entry name" value="M23ase_b-sheet_dom"/>
</dbReference>
<dbReference type="InterPro" id="IPR050570">
    <property type="entry name" value="Cell_wall_metabolism_enzyme"/>
</dbReference>
<keyword evidence="4 9" id="KW-0378">Hydrolase</keyword>
<keyword evidence="5" id="KW-0862">Zinc</keyword>
<feature type="transmembrane region" description="Helical" evidence="7">
    <location>
        <begin position="41"/>
        <end position="64"/>
    </location>
</feature>
<sequence>MNPAQRNRTAALLKASGYEDSPALTVQSTDGEIPHGRELSFAWLTGTVMTGLTSVLLMGAALYVSFKGQDTFSTAYEALQIVAPQPDTVTGIKAKTHRMRPVAQTRSELEIVEASIRESVDGRDMIRKQPFVRIRATLATAATALSDDVPAYDPVAILDSNAPIEGADSGLAANTQIYGADVEGEVSIRLAALPATLVPPRLISDRSAAEFARATVENLFGEGDYEALAYADTGQRLRELDTPRDGQLAGVVENVTAVPKTTTAEDAGLGRTERILTMRERTPLADTLSRNGFTPQMVAAVSATLRNILPTLDMPSGARLRILFGPSRVADSLIPYRLSIYFHDNAANIDKHAATVALTDRGSYVLGLAPPDIEFPEEDTEEINVNNLPSVYRSIWETARKHDVDDATTSRIVAMFAYDIDLTRKIAPGDSIEILQTAPNAEGRKDLLYVALKLGSTTREFYRFRTNDGTVDFFDTEGQTGKRFLTRRPVEGGGRLSSRYGYRVHPIFKTRRLHSGIDLAAPRNTPIYAAGDGVVERAQWVSGYGRYVELRHVNGFETAYGHMNKIADGMKPGTRVRQGQIVGYVGSTGNSTGNHLHFEIKVNGRTVDPLSVKLPRDKSLPASAEQAFEQTVAQIKDLMQRDPAPVTVAAIMGQNSRS</sequence>
<gene>
    <name evidence="9" type="ORF">SAMN02983003_2973</name>
</gene>
<reference evidence="9 10" key="1">
    <citation type="submission" date="2016-11" db="EMBL/GenBank/DDBJ databases">
        <authorList>
            <person name="Jaros S."/>
            <person name="Januszkiewicz K."/>
            <person name="Wedrychowicz H."/>
        </authorList>
    </citation>
    <scope>NUCLEOTIDE SEQUENCE [LARGE SCALE GENOMIC DNA]</scope>
    <source>
        <strain evidence="9 10">ATCC 23634</strain>
    </source>
</reference>
<dbReference type="AlphaFoldDB" id="A0A1K2I0S6"/>
<dbReference type="Proteomes" id="UP000183447">
    <property type="component" value="Unassembled WGS sequence"/>
</dbReference>
<accession>A0A1K2I0S6</accession>
<dbReference type="Pfam" id="PF01551">
    <property type="entry name" value="Peptidase_M23"/>
    <property type="match status" value="1"/>
</dbReference>
<evidence type="ECO:0000313" key="9">
    <source>
        <dbReference type="EMBL" id="SFZ85803.1"/>
    </source>
</evidence>
<evidence type="ECO:0000256" key="4">
    <source>
        <dbReference type="ARBA" id="ARBA00022801"/>
    </source>
</evidence>
<dbReference type="RefSeq" id="WP_143145818.1">
    <property type="nucleotide sequence ID" value="NZ_FPKU01000002.1"/>
</dbReference>
<evidence type="ECO:0000256" key="3">
    <source>
        <dbReference type="ARBA" id="ARBA00022723"/>
    </source>
</evidence>
<evidence type="ECO:0000256" key="6">
    <source>
        <dbReference type="ARBA" id="ARBA00023049"/>
    </source>
</evidence>